<organism evidence="2 3">
    <name type="scientific">Pseudomonas fakonensis</name>
    <dbReference type="NCBI Taxonomy" id="2842355"/>
    <lineage>
        <taxon>Bacteria</taxon>
        <taxon>Pseudomonadati</taxon>
        <taxon>Pseudomonadota</taxon>
        <taxon>Gammaproteobacteria</taxon>
        <taxon>Pseudomonadales</taxon>
        <taxon>Pseudomonadaceae</taxon>
        <taxon>Pseudomonas</taxon>
    </lineage>
</organism>
<evidence type="ECO:0000313" key="2">
    <source>
        <dbReference type="EMBL" id="QXH50341.1"/>
    </source>
</evidence>
<dbReference type="Pfam" id="PF05954">
    <property type="entry name" value="Phage_GPD"/>
    <property type="match status" value="1"/>
</dbReference>
<sequence>MKPVFSIQADGKDITALINDRLLLMRTTDKPGLEADEFELRIDARDGALALPARGALLAVHLGYAGQALSLLGRYTVDEVELSGPPDTLVIRGKASDLRGSGKTIRSGSWEGATLQRIVADLAARNGWQAVCPVATVIPRIDQYSESDFNFITRVARQYDCTAKLANGQLLVLPRQAGKSASGQALGVVTLQRSEVSQWQFRLADRTTHKAVRTRHQDSASGRLQAVELGNAQAPDGLQPVYTDRHLYPNRAAAEQAARARLASFNRDTASVRLDLPGRTDLFAERSIEVHGFMAGLDGAYLIESVEQVFTSSGWRTTVQCNGGQQGKARAKGSATRQAGTLKAQG</sequence>
<reference evidence="2" key="1">
    <citation type="journal article" date="2021" name="Microorganisms">
        <title>The Ever-Expanding Pseudomonas Genus: Description of 43 New Species and Partition of the Pseudomonas putida Group.</title>
        <authorList>
            <person name="Girard L."/>
            <person name="Lood C."/>
            <person name="Hofte M."/>
            <person name="Vandamme P."/>
            <person name="Rokni-Zadeh H."/>
            <person name="van Noort V."/>
            <person name="Lavigne R."/>
            <person name="De Mot R."/>
        </authorList>
    </citation>
    <scope>NUCLEOTIDE SEQUENCE</scope>
    <source>
        <strain evidence="2">COW40</strain>
    </source>
</reference>
<dbReference type="Proteomes" id="UP001046350">
    <property type="component" value="Chromosome"/>
</dbReference>
<evidence type="ECO:0000256" key="1">
    <source>
        <dbReference type="SAM" id="MobiDB-lite"/>
    </source>
</evidence>
<dbReference type="RefSeq" id="WP_217839924.1">
    <property type="nucleotide sequence ID" value="NZ_CP077076.1"/>
</dbReference>
<feature type="region of interest" description="Disordered" evidence="1">
    <location>
        <begin position="321"/>
        <end position="346"/>
    </location>
</feature>
<evidence type="ECO:0000313" key="3">
    <source>
        <dbReference type="Proteomes" id="UP001046350"/>
    </source>
</evidence>
<keyword evidence="3" id="KW-1185">Reference proteome</keyword>
<name>A0ABX8N1W5_9PSED</name>
<protein>
    <submittedName>
        <fullName evidence="2">Late control protein</fullName>
    </submittedName>
</protein>
<proteinExistence type="predicted"/>
<dbReference type="PANTHER" id="PTHR35862">
    <property type="entry name" value="FELS-2 PROPHAGE PROTEIN"/>
    <property type="match status" value="1"/>
</dbReference>
<dbReference type="PANTHER" id="PTHR35862:SF3">
    <property type="entry name" value="FELS-2 PROPHAGE PROTEIN"/>
    <property type="match status" value="1"/>
</dbReference>
<accession>A0ABX8N1W5</accession>
<gene>
    <name evidence="2" type="ORF">KSS94_20695</name>
</gene>
<dbReference type="InterPro" id="IPR052726">
    <property type="entry name" value="Phage_Baseplate_Hub"/>
</dbReference>
<dbReference type="EMBL" id="CP077076">
    <property type="protein sequence ID" value="QXH50341.1"/>
    <property type="molecule type" value="Genomic_DNA"/>
</dbReference>